<keyword evidence="4" id="KW-0479">Metal-binding</keyword>
<dbReference type="GO" id="GO:0046872">
    <property type="term" value="F:metal ion binding"/>
    <property type="evidence" value="ECO:0007669"/>
    <property type="project" value="UniProtKB-KW"/>
</dbReference>
<dbReference type="PANTHER" id="PTHR46458:SF1">
    <property type="entry name" value="GEO09476P1"/>
    <property type="match status" value="1"/>
</dbReference>
<organism evidence="8 9">
    <name type="scientific">Dinothrombium tinctorium</name>
    <dbReference type="NCBI Taxonomy" id="1965070"/>
    <lineage>
        <taxon>Eukaryota</taxon>
        <taxon>Metazoa</taxon>
        <taxon>Ecdysozoa</taxon>
        <taxon>Arthropoda</taxon>
        <taxon>Chelicerata</taxon>
        <taxon>Arachnida</taxon>
        <taxon>Acari</taxon>
        <taxon>Acariformes</taxon>
        <taxon>Trombidiformes</taxon>
        <taxon>Prostigmata</taxon>
        <taxon>Anystina</taxon>
        <taxon>Parasitengona</taxon>
        <taxon>Trombidioidea</taxon>
        <taxon>Trombidiidae</taxon>
        <taxon>Dinothrombium</taxon>
    </lineage>
</organism>
<evidence type="ECO:0000256" key="1">
    <source>
        <dbReference type="ARBA" id="ARBA00022448"/>
    </source>
</evidence>
<evidence type="ECO:0000256" key="4">
    <source>
        <dbReference type="ARBA" id="ARBA00022723"/>
    </source>
</evidence>
<keyword evidence="5" id="KW-0408">Iron</keyword>
<dbReference type="PANTHER" id="PTHR46458">
    <property type="entry name" value="BLR2807 PROTEIN"/>
    <property type="match status" value="1"/>
</dbReference>
<accession>A0A3S3NNI4</accession>
<evidence type="ECO:0000256" key="3">
    <source>
        <dbReference type="ARBA" id="ARBA00022621"/>
    </source>
</evidence>
<dbReference type="OrthoDB" id="6429478at2759"/>
<dbReference type="InterPro" id="IPR009050">
    <property type="entry name" value="Globin-like_sf"/>
</dbReference>
<evidence type="ECO:0000313" key="9">
    <source>
        <dbReference type="Proteomes" id="UP000285301"/>
    </source>
</evidence>
<keyword evidence="1 6" id="KW-0813">Transport</keyword>
<feature type="non-terminal residue" evidence="8">
    <location>
        <position position="1"/>
    </location>
</feature>
<sequence>LFETHPDVQQVFLPFKSLLKEDLKYSKELRAHALRVMGYIQKVVARLHDPQKCEQLLAELGKRHVSYGAKVEYIDLVGQQFIYAIKPSLESVWSDDVEEAWKQLFNYINYHIKQRMIKEMSTEGGK</sequence>
<dbReference type="InterPro" id="IPR012292">
    <property type="entry name" value="Globin/Proto"/>
</dbReference>
<evidence type="ECO:0000256" key="2">
    <source>
        <dbReference type="ARBA" id="ARBA00022617"/>
    </source>
</evidence>
<proteinExistence type="inferred from homology"/>
<comment type="similarity">
    <text evidence="6">Belongs to the globin family.</text>
</comment>
<dbReference type="Pfam" id="PF00042">
    <property type="entry name" value="Globin"/>
    <property type="match status" value="1"/>
</dbReference>
<dbReference type="AlphaFoldDB" id="A0A3S3NNI4"/>
<reference evidence="8 9" key="1">
    <citation type="journal article" date="2018" name="Gigascience">
        <title>Genomes of trombidid mites reveal novel predicted allergens and laterally-transferred genes associated with secondary metabolism.</title>
        <authorList>
            <person name="Dong X."/>
            <person name="Chaisiri K."/>
            <person name="Xia D."/>
            <person name="Armstrong S.D."/>
            <person name="Fang Y."/>
            <person name="Donnelly M.J."/>
            <person name="Kadowaki T."/>
            <person name="McGarry J.W."/>
            <person name="Darby A.C."/>
            <person name="Makepeace B.L."/>
        </authorList>
    </citation>
    <scope>NUCLEOTIDE SEQUENCE [LARGE SCALE GENOMIC DNA]</scope>
    <source>
        <strain evidence="8">UoL-WK</strain>
    </source>
</reference>
<gene>
    <name evidence="8" type="ORF">B4U79_06496</name>
</gene>
<dbReference type="SUPFAM" id="SSF46458">
    <property type="entry name" value="Globin-like"/>
    <property type="match status" value="1"/>
</dbReference>
<evidence type="ECO:0000256" key="6">
    <source>
        <dbReference type="RuleBase" id="RU000356"/>
    </source>
</evidence>
<dbReference type="Gene3D" id="1.10.490.10">
    <property type="entry name" value="Globins"/>
    <property type="match status" value="1"/>
</dbReference>
<dbReference type="InterPro" id="IPR000971">
    <property type="entry name" value="Globin"/>
</dbReference>
<protein>
    <submittedName>
        <fullName evidence="8">Cytoglobin-2-like protein</fullName>
    </submittedName>
</protein>
<feature type="non-terminal residue" evidence="8">
    <location>
        <position position="126"/>
    </location>
</feature>
<dbReference type="GO" id="GO:0019825">
    <property type="term" value="F:oxygen binding"/>
    <property type="evidence" value="ECO:0007669"/>
    <property type="project" value="InterPro"/>
</dbReference>
<comment type="caution">
    <text evidence="8">The sequence shown here is derived from an EMBL/GenBank/DDBJ whole genome shotgun (WGS) entry which is preliminary data.</text>
</comment>
<dbReference type="GO" id="GO:0020037">
    <property type="term" value="F:heme binding"/>
    <property type="evidence" value="ECO:0007669"/>
    <property type="project" value="InterPro"/>
</dbReference>
<keyword evidence="9" id="KW-1185">Reference proteome</keyword>
<evidence type="ECO:0000259" key="7">
    <source>
        <dbReference type="PROSITE" id="PS01033"/>
    </source>
</evidence>
<dbReference type="STRING" id="1965070.A0A3S3NNI4"/>
<dbReference type="EMBL" id="NCKU01004277">
    <property type="protein sequence ID" value="RWS06196.1"/>
    <property type="molecule type" value="Genomic_DNA"/>
</dbReference>
<dbReference type="GO" id="GO:0005344">
    <property type="term" value="F:oxygen carrier activity"/>
    <property type="evidence" value="ECO:0007669"/>
    <property type="project" value="UniProtKB-KW"/>
</dbReference>
<evidence type="ECO:0000256" key="5">
    <source>
        <dbReference type="ARBA" id="ARBA00023004"/>
    </source>
</evidence>
<evidence type="ECO:0000313" key="8">
    <source>
        <dbReference type="EMBL" id="RWS06196.1"/>
    </source>
</evidence>
<dbReference type="PROSITE" id="PS01033">
    <property type="entry name" value="GLOBIN"/>
    <property type="match status" value="1"/>
</dbReference>
<dbReference type="InterPro" id="IPR050532">
    <property type="entry name" value="Globin-like_OT"/>
</dbReference>
<keyword evidence="3 6" id="KW-0561">Oxygen transport</keyword>
<dbReference type="Proteomes" id="UP000285301">
    <property type="component" value="Unassembled WGS sequence"/>
</dbReference>
<name>A0A3S3NNI4_9ACAR</name>
<feature type="domain" description="Globin" evidence="7">
    <location>
        <begin position="1"/>
        <end position="117"/>
    </location>
</feature>
<keyword evidence="2 6" id="KW-0349">Heme</keyword>